<dbReference type="Pfam" id="PF26622">
    <property type="entry name" value="DUF8199"/>
    <property type="match status" value="1"/>
</dbReference>
<accession>A0ABQ1TLE3</accession>
<evidence type="ECO:0000313" key="1">
    <source>
        <dbReference type="EMBL" id="GGE97192.1"/>
    </source>
</evidence>
<comment type="caution">
    <text evidence="1">The sequence shown here is derived from an EMBL/GenBank/DDBJ whole genome shotgun (WGS) entry which is preliminary data.</text>
</comment>
<reference evidence="2" key="1">
    <citation type="journal article" date="2019" name="Int. J. Syst. Evol. Microbiol.">
        <title>The Global Catalogue of Microorganisms (GCM) 10K type strain sequencing project: providing services to taxonomists for standard genome sequencing and annotation.</title>
        <authorList>
            <consortium name="The Broad Institute Genomics Platform"/>
            <consortium name="The Broad Institute Genome Sequencing Center for Infectious Disease"/>
            <person name="Wu L."/>
            <person name="Ma J."/>
        </authorList>
    </citation>
    <scope>NUCLEOTIDE SEQUENCE [LARGE SCALE GENOMIC DNA]</scope>
    <source>
        <strain evidence="2">CGMCC 1.12707</strain>
    </source>
</reference>
<dbReference type="NCBIfam" id="NF047658">
    <property type="entry name" value="HYC_CC_PP"/>
    <property type="match status" value="2"/>
</dbReference>
<keyword evidence="2" id="KW-1185">Reference proteome</keyword>
<dbReference type="Proteomes" id="UP000650994">
    <property type="component" value="Unassembled WGS sequence"/>
</dbReference>
<name>A0ABQ1TLE3_9FLAO</name>
<dbReference type="InterPro" id="IPR058060">
    <property type="entry name" value="HYC_CC_PP"/>
</dbReference>
<sequence length="154" mass="17694">MLGMKMNQYIKYILSLVLIFSNLSVAFSMHFCQGEVKEIKLNQLDNQKQNVTNVKKCCSSEKKEKHCELPKKETKTHKDDCCKDISSLDNTKDQHTVKILKLIPVEFLATTVLQVPITVEDTEVNRISKFLVFFVDSNAPPNYIINSQLTFYEG</sequence>
<protein>
    <submittedName>
        <fullName evidence="1">Uncharacterized protein</fullName>
    </submittedName>
</protein>
<gene>
    <name evidence="1" type="ORF">GCM10010984_13380</name>
</gene>
<proteinExistence type="predicted"/>
<dbReference type="EMBL" id="BMFL01000008">
    <property type="protein sequence ID" value="GGE97192.1"/>
    <property type="molecule type" value="Genomic_DNA"/>
</dbReference>
<dbReference type="InterPro" id="IPR058512">
    <property type="entry name" value="DUF8199"/>
</dbReference>
<evidence type="ECO:0000313" key="2">
    <source>
        <dbReference type="Proteomes" id="UP000650994"/>
    </source>
</evidence>
<organism evidence="1 2">
    <name type="scientific">Chishuiella changwenlii</name>
    <dbReference type="NCBI Taxonomy" id="1434701"/>
    <lineage>
        <taxon>Bacteria</taxon>
        <taxon>Pseudomonadati</taxon>
        <taxon>Bacteroidota</taxon>
        <taxon>Flavobacteriia</taxon>
        <taxon>Flavobacteriales</taxon>
        <taxon>Weeksellaceae</taxon>
        <taxon>Chishuiella</taxon>
    </lineage>
</organism>